<feature type="transmembrane region" description="Helical" evidence="1">
    <location>
        <begin position="107"/>
        <end position="127"/>
    </location>
</feature>
<dbReference type="PANTHER" id="PTHR35797">
    <property type="entry name" value="PROTEASE-RELATED"/>
    <property type="match status" value="1"/>
</dbReference>
<evidence type="ECO:0000313" key="3">
    <source>
        <dbReference type="EMBL" id="SDY79939.1"/>
    </source>
</evidence>
<feature type="transmembrane region" description="Helical" evidence="1">
    <location>
        <begin position="36"/>
        <end position="55"/>
    </location>
</feature>
<dbReference type="PANTHER" id="PTHR35797:SF1">
    <property type="entry name" value="PROTEASE"/>
    <property type="match status" value="1"/>
</dbReference>
<dbReference type="OrthoDB" id="9777755at2"/>
<dbReference type="AlphaFoldDB" id="A0A1H3MVA5"/>
<dbReference type="STRING" id="415015.SAMN05660462_00911"/>
<dbReference type="Pfam" id="PF02517">
    <property type="entry name" value="Rce1-like"/>
    <property type="match status" value="1"/>
</dbReference>
<organism evidence="3 4">
    <name type="scientific">Proteiniborus ethanoligenes</name>
    <dbReference type="NCBI Taxonomy" id="415015"/>
    <lineage>
        <taxon>Bacteria</taxon>
        <taxon>Bacillati</taxon>
        <taxon>Bacillota</taxon>
        <taxon>Clostridia</taxon>
        <taxon>Eubacteriales</taxon>
        <taxon>Proteiniborus</taxon>
    </lineage>
</organism>
<dbReference type="GO" id="GO:0004175">
    <property type="term" value="F:endopeptidase activity"/>
    <property type="evidence" value="ECO:0007669"/>
    <property type="project" value="UniProtKB-ARBA"/>
</dbReference>
<dbReference type="EMBL" id="FNQE01000008">
    <property type="protein sequence ID" value="SDY79939.1"/>
    <property type="molecule type" value="Genomic_DNA"/>
</dbReference>
<evidence type="ECO:0000256" key="1">
    <source>
        <dbReference type="SAM" id="Phobius"/>
    </source>
</evidence>
<protein>
    <recommendedName>
        <fullName evidence="2">CAAX prenyl protease 2/Lysostaphin resistance protein A-like domain-containing protein</fullName>
    </recommendedName>
</protein>
<reference evidence="3 4" key="1">
    <citation type="submission" date="2016-10" db="EMBL/GenBank/DDBJ databases">
        <authorList>
            <person name="de Groot N.N."/>
        </authorList>
    </citation>
    <scope>NUCLEOTIDE SEQUENCE [LARGE SCALE GENOMIC DNA]</scope>
    <source>
        <strain evidence="3 4">DSM 21650</strain>
    </source>
</reference>
<dbReference type="GO" id="GO:0080120">
    <property type="term" value="P:CAAX-box protein maturation"/>
    <property type="evidence" value="ECO:0007669"/>
    <property type="project" value="UniProtKB-ARBA"/>
</dbReference>
<keyword evidence="1" id="KW-1133">Transmembrane helix</keyword>
<evidence type="ECO:0000259" key="2">
    <source>
        <dbReference type="Pfam" id="PF02517"/>
    </source>
</evidence>
<sequence length="261" mass="29430">MVYTSITFIVTWLLWLMVFIPSTSRIFLLISSARIIRIGTLIPSITGLICAYLFGGISDIKGLINSLSNIKIDLKWVLYTLFLFPSIAFLSYIAFRLTGGDLPTSHFPVWFIPVAFLYILVLMGPLGEELGWRGFALKRMLLICSPLKAGLITGILWSMWHIPLFFIQGTIQNELAENGLIIAILCYFLYTTCISLLMTILYINTNCSLLACILFHTICNLTLGIVPLILTKSGAIILLLFIFLITTAIIYKYIPSWRKLN</sequence>
<feature type="transmembrane region" description="Helical" evidence="1">
    <location>
        <begin position="180"/>
        <end position="202"/>
    </location>
</feature>
<feature type="transmembrane region" description="Helical" evidence="1">
    <location>
        <begin position="209"/>
        <end position="230"/>
    </location>
</feature>
<feature type="transmembrane region" description="Helical" evidence="1">
    <location>
        <begin position="139"/>
        <end position="160"/>
    </location>
</feature>
<dbReference type="RefSeq" id="WP_091727832.1">
    <property type="nucleotide sequence ID" value="NZ_FNQE01000008.1"/>
</dbReference>
<keyword evidence="4" id="KW-1185">Reference proteome</keyword>
<dbReference type="Proteomes" id="UP000198625">
    <property type="component" value="Unassembled WGS sequence"/>
</dbReference>
<gene>
    <name evidence="3" type="ORF">SAMN05660462_00911</name>
</gene>
<accession>A0A1H3MVA5</accession>
<dbReference type="InterPro" id="IPR042150">
    <property type="entry name" value="MmRce1-like"/>
</dbReference>
<name>A0A1H3MVA5_9FIRM</name>
<feature type="domain" description="CAAX prenyl protease 2/Lysostaphin resistance protein A-like" evidence="2">
    <location>
        <begin position="113"/>
        <end position="221"/>
    </location>
</feature>
<feature type="transmembrane region" description="Helical" evidence="1">
    <location>
        <begin position="76"/>
        <end position="95"/>
    </location>
</feature>
<feature type="transmembrane region" description="Helical" evidence="1">
    <location>
        <begin position="236"/>
        <end position="254"/>
    </location>
</feature>
<keyword evidence="1" id="KW-0472">Membrane</keyword>
<evidence type="ECO:0000313" key="4">
    <source>
        <dbReference type="Proteomes" id="UP000198625"/>
    </source>
</evidence>
<proteinExistence type="predicted"/>
<dbReference type="InterPro" id="IPR003675">
    <property type="entry name" value="Rce1/LyrA-like_dom"/>
</dbReference>
<keyword evidence="1" id="KW-0812">Transmembrane</keyword>
<feature type="transmembrane region" description="Helical" evidence="1">
    <location>
        <begin position="12"/>
        <end position="30"/>
    </location>
</feature>